<comment type="caution">
    <text evidence="2">The sequence shown here is derived from an EMBL/GenBank/DDBJ whole genome shotgun (WGS) entry which is preliminary data.</text>
</comment>
<reference evidence="2 3" key="1">
    <citation type="submission" date="2019-06" db="EMBL/GenBank/DDBJ databases">
        <title>Draft genome sequence of [Clostridium] clostridioforme NBRC 113352.</title>
        <authorList>
            <person name="Miura T."/>
            <person name="Furukawa M."/>
            <person name="Shimamura M."/>
            <person name="Ohyama Y."/>
            <person name="Yamazoe A."/>
            <person name="Kawasaki H."/>
        </authorList>
    </citation>
    <scope>NUCLEOTIDE SEQUENCE [LARGE SCALE GENOMIC DNA]</scope>
    <source>
        <strain evidence="2 3">NBRC 113352</strain>
    </source>
</reference>
<dbReference type="RefSeq" id="WP_074926268.1">
    <property type="nucleotide sequence ID" value="NZ_AP031445.1"/>
</dbReference>
<evidence type="ECO:0000313" key="3">
    <source>
        <dbReference type="Proteomes" id="UP000315200"/>
    </source>
</evidence>
<dbReference type="Gene3D" id="3.40.50.10400">
    <property type="entry name" value="Hypothetical protein PA1492"/>
    <property type="match status" value="1"/>
</dbReference>
<dbReference type="EMBL" id="BJLB01000001">
    <property type="protein sequence ID" value="GEA38520.1"/>
    <property type="molecule type" value="Genomic_DNA"/>
</dbReference>
<dbReference type="InterPro" id="IPR056670">
    <property type="entry name" value="DUF7768"/>
</dbReference>
<dbReference type="GeneID" id="97209335"/>
<dbReference type="Pfam" id="PF24963">
    <property type="entry name" value="DUF7768"/>
    <property type="match status" value="1"/>
</dbReference>
<feature type="domain" description="DUF7768" evidence="1">
    <location>
        <begin position="2"/>
        <end position="96"/>
    </location>
</feature>
<organism evidence="2 3">
    <name type="scientific">Enterocloster clostridioformis</name>
    <dbReference type="NCBI Taxonomy" id="1531"/>
    <lineage>
        <taxon>Bacteria</taxon>
        <taxon>Bacillati</taxon>
        <taxon>Bacillota</taxon>
        <taxon>Clostridia</taxon>
        <taxon>Lachnospirales</taxon>
        <taxon>Lachnospiraceae</taxon>
        <taxon>Enterocloster</taxon>
    </lineage>
</organism>
<sequence>MKQVYIASPLRGDYDTNIRNAVKYCRLAAESGVLALVPHIIFSQWCNDAIPEQREQGLKLGLELLTHSEELWVMGEHISEGMRGEIAFAEEHGIPTFFMREPTVPLYYPISADENHLLSRMDCTPDGAKENYEGKMVLLRHENLAGKYRTPINQLWLCTHGPGCRPDFVHSDTIHLRHPVDDDYMVVGRGDVWGIPKPETLEWLATLYPALVEKAALQAETAADEELCR</sequence>
<protein>
    <recommendedName>
        <fullName evidence="1">DUF7768 domain-containing protein</fullName>
    </recommendedName>
</protein>
<evidence type="ECO:0000259" key="1">
    <source>
        <dbReference type="Pfam" id="PF24963"/>
    </source>
</evidence>
<name>A0A829WM51_9FIRM</name>
<gene>
    <name evidence="2" type="ORF">Ccl03g_42330</name>
</gene>
<evidence type="ECO:0000313" key="2">
    <source>
        <dbReference type="EMBL" id="GEA38520.1"/>
    </source>
</evidence>
<proteinExistence type="predicted"/>
<dbReference type="Proteomes" id="UP000315200">
    <property type="component" value="Unassembled WGS sequence"/>
</dbReference>
<accession>A0A829WM51</accession>
<dbReference type="AlphaFoldDB" id="A0A829WM51"/>